<dbReference type="PANTHER" id="PTHR11228">
    <property type="entry name" value="RADICAL SAM DOMAIN PROTEIN"/>
    <property type="match status" value="1"/>
</dbReference>
<protein>
    <recommendedName>
        <fullName evidence="8">PqqA peptide cyclase</fullName>
        <ecNumber evidence="8">1.21.98.4</ecNumber>
    </recommendedName>
    <alternativeName>
        <fullName evidence="8">Coenzyme PQQ synthesis protein E</fullName>
    </alternativeName>
</protein>
<dbReference type="SMART" id="SM00729">
    <property type="entry name" value="Elp3"/>
    <property type="match status" value="1"/>
</dbReference>
<proteinExistence type="inferred from homology"/>
<dbReference type="CDD" id="cd01335">
    <property type="entry name" value="Radical_SAM"/>
    <property type="match status" value="1"/>
</dbReference>
<dbReference type="HAMAP" id="MF_00660">
    <property type="entry name" value="PqqE"/>
    <property type="match status" value="1"/>
</dbReference>
<evidence type="ECO:0000256" key="4">
    <source>
        <dbReference type="ARBA" id="ARBA00022905"/>
    </source>
</evidence>
<comment type="pathway">
    <text evidence="8">Cofactor biosynthesis; pyrroloquinoline quinone biosynthesis.</text>
</comment>
<keyword evidence="4 8" id="KW-0884">PQQ biosynthesis</keyword>
<dbReference type="RefSeq" id="WP_343894650.1">
    <property type="nucleotide sequence ID" value="NZ_BAAAFZ010000015.1"/>
</dbReference>
<feature type="binding site" evidence="8">
    <location>
        <position position="29"/>
    </location>
    <ligand>
        <name>[4Fe-4S] cluster</name>
        <dbReference type="ChEBI" id="CHEBI:49883"/>
        <note>4Fe-4S-S-AdoMet</note>
    </ligand>
</feature>
<dbReference type="PROSITE" id="PS01305">
    <property type="entry name" value="MOAA_NIFB_PQQE"/>
    <property type="match status" value="1"/>
</dbReference>
<dbReference type="InterPro" id="IPR000385">
    <property type="entry name" value="MoaA_NifB_PqqE_Fe-S-bd_CS"/>
</dbReference>
<keyword evidence="7 8" id="KW-0411">Iron-sulfur</keyword>
<keyword evidence="1 8" id="KW-0004">4Fe-4S</keyword>
<dbReference type="Pfam" id="PF13186">
    <property type="entry name" value="SPASM"/>
    <property type="match status" value="1"/>
</dbReference>
<dbReference type="PROSITE" id="PS51918">
    <property type="entry name" value="RADICAL_SAM"/>
    <property type="match status" value="1"/>
</dbReference>
<dbReference type="Pfam" id="PF04055">
    <property type="entry name" value="Radical_SAM"/>
    <property type="match status" value="1"/>
</dbReference>
<comment type="function">
    <text evidence="8">Catalyzes the cross-linking of a glutamate residue and a tyrosine residue in the PqqA protein as part of the biosynthesis of pyrroloquinoline quinone (PQQ).</text>
</comment>
<dbReference type="EC" id="1.21.98.4" evidence="8"/>
<comment type="cofactor">
    <cofactor evidence="8">
        <name>[4Fe-4S] cluster</name>
        <dbReference type="ChEBI" id="CHEBI:49883"/>
    </cofactor>
    <text evidence="8">Binds 1 [4Fe-4S] cluster. The cluster is coordinated with 3 cysteines and an exchangeable S-adenosyl-L-methionine.</text>
</comment>
<evidence type="ECO:0000259" key="9">
    <source>
        <dbReference type="PROSITE" id="PS51918"/>
    </source>
</evidence>
<dbReference type="SFLD" id="SFLDF00280">
    <property type="entry name" value="coenzyme_PQQ_synthesis_protein"/>
    <property type="match status" value="1"/>
</dbReference>
<dbReference type="EMBL" id="BAAAFZ010000015">
    <property type="protein sequence ID" value="GAA0577953.1"/>
    <property type="molecule type" value="Genomic_DNA"/>
</dbReference>
<organism evidence="10 11">
    <name type="scientific">Craurococcus roseus</name>
    <dbReference type="NCBI Taxonomy" id="77585"/>
    <lineage>
        <taxon>Bacteria</taxon>
        <taxon>Pseudomonadati</taxon>
        <taxon>Pseudomonadota</taxon>
        <taxon>Alphaproteobacteria</taxon>
        <taxon>Acetobacterales</taxon>
        <taxon>Acetobacteraceae</taxon>
        <taxon>Craurococcus</taxon>
    </lineage>
</organism>
<dbReference type="SUPFAM" id="SSF102114">
    <property type="entry name" value="Radical SAM enzymes"/>
    <property type="match status" value="1"/>
</dbReference>
<reference evidence="10 11" key="1">
    <citation type="journal article" date="2019" name="Int. J. Syst. Evol. Microbiol.">
        <title>The Global Catalogue of Microorganisms (GCM) 10K type strain sequencing project: providing services to taxonomists for standard genome sequencing and annotation.</title>
        <authorList>
            <consortium name="The Broad Institute Genomics Platform"/>
            <consortium name="The Broad Institute Genome Sequencing Center for Infectious Disease"/>
            <person name="Wu L."/>
            <person name="Ma J."/>
        </authorList>
    </citation>
    <scope>NUCLEOTIDE SEQUENCE [LARGE SCALE GENOMIC DNA]</scope>
    <source>
        <strain evidence="10 11">JCM 9933</strain>
    </source>
</reference>
<evidence type="ECO:0000313" key="10">
    <source>
        <dbReference type="EMBL" id="GAA0577953.1"/>
    </source>
</evidence>
<keyword evidence="3 8" id="KW-0479">Metal-binding</keyword>
<dbReference type="InterPro" id="IPR007197">
    <property type="entry name" value="rSAM"/>
</dbReference>
<dbReference type="InterPro" id="IPR017200">
    <property type="entry name" value="PqqE-like"/>
</dbReference>
<evidence type="ECO:0000256" key="2">
    <source>
        <dbReference type="ARBA" id="ARBA00022691"/>
    </source>
</evidence>
<keyword evidence="2 8" id="KW-0949">S-adenosyl-L-methionine</keyword>
<dbReference type="PANTHER" id="PTHR11228:SF7">
    <property type="entry name" value="PQQA PEPTIDE CYCLASE"/>
    <property type="match status" value="1"/>
</dbReference>
<dbReference type="InterPro" id="IPR050377">
    <property type="entry name" value="Radical_SAM_PqqE_MftC-like"/>
</dbReference>
<gene>
    <name evidence="8 10" type="primary">pqqE</name>
    <name evidence="10" type="ORF">GCM10009416_15640</name>
</gene>
<comment type="subunit">
    <text evidence="8">Interacts with PqqD. The interaction is necessary for activity of PqqE.</text>
</comment>
<evidence type="ECO:0000256" key="5">
    <source>
        <dbReference type="ARBA" id="ARBA00023002"/>
    </source>
</evidence>
<feature type="domain" description="Radical SAM core" evidence="9">
    <location>
        <begin position="8"/>
        <end position="224"/>
    </location>
</feature>
<comment type="catalytic activity">
    <reaction evidence="8">
        <text>[PQQ precursor protein] + S-adenosyl-L-methionine = E-Y cross-linked-[PQQ precursor protein] + 5'-deoxyadenosine + L-methionine + H(+)</text>
        <dbReference type="Rhea" id="RHEA:56836"/>
        <dbReference type="Rhea" id="RHEA-COMP:14800"/>
        <dbReference type="Rhea" id="RHEA-COMP:14801"/>
        <dbReference type="ChEBI" id="CHEBI:15378"/>
        <dbReference type="ChEBI" id="CHEBI:17319"/>
        <dbReference type="ChEBI" id="CHEBI:57844"/>
        <dbReference type="ChEBI" id="CHEBI:59789"/>
        <dbReference type="ChEBI" id="CHEBI:141026"/>
        <dbReference type="ChEBI" id="CHEBI:141027"/>
        <dbReference type="EC" id="1.21.98.4"/>
    </reaction>
</comment>
<evidence type="ECO:0000256" key="7">
    <source>
        <dbReference type="ARBA" id="ARBA00023014"/>
    </source>
</evidence>
<keyword evidence="11" id="KW-1185">Reference proteome</keyword>
<dbReference type="InterPro" id="IPR013785">
    <property type="entry name" value="Aldolase_TIM"/>
</dbReference>
<dbReference type="CDD" id="cd21119">
    <property type="entry name" value="SPASM_PqqE"/>
    <property type="match status" value="1"/>
</dbReference>
<evidence type="ECO:0000313" key="11">
    <source>
        <dbReference type="Proteomes" id="UP001501588"/>
    </source>
</evidence>
<dbReference type="Gene3D" id="3.20.20.70">
    <property type="entry name" value="Aldolase class I"/>
    <property type="match status" value="1"/>
</dbReference>
<evidence type="ECO:0000256" key="3">
    <source>
        <dbReference type="ARBA" id="ARBA00022723"/>
    </source>
</evidence>
<dbReference type="InterPro" id="IPR011843">
    <property type="entry name" value="PQQ_synth_PqqE_bac"/>
</dbReference>
<dbReference type="NCBIfam" id="TIGR02109">
    <property type="entry name" value="PQQ_syn_pqqE"/>
    <property type="match status" value="1"/>
</dbReference>
<dbReference type="InterPro" id="IPR058240">
    <property type="entry name" value="rSAM_sf"/>
</dbReference>
<evidence type="ECO:0000256" key="8">
    <source>
        <dbReference type="HAMAP-Rule" id="MF_00660"/>
    </source>
</evidence>
<comment type="similarity">
    <text evidence="8">Belongs to the radical SAM superfamily. PqqE family.</text>
</comment>
<dbReference type="InterPro" id="IPR023885">
    <property type="entry name" value="4Fe4S-binding_SPASM_dom"/>
</dbReference>
<feature type="binding site" evidence="8">
    <location>
        <position position="26"/>
    </location>
    <ligand>
        <name>[4Fe-4S] cluster</name>
        <dbReference type="ChEBI" id="CHEBI:49883"/>
        <note>4Fe-4S-S-AdoMet</note>
    </ligand>
</feature>
<feature type="binding site" evidence="8">
    <location>
        <position position="22"/>
    </location>
    <ligand>
        <name>[4Fe-4S] cluster</name>
        <dbReference type="ChEBI" id="CHEBI:49883"/>
        <note>4Fe-4S-S-AdoMet</note>
    </ligand>
</feature>
<dbReference type="SFLD" id="SFLDS00029">
    <property type="entry name" value="Radical_SAM"/>
    <property type="match status" value="1"/>
</dbReference>
<name>A0ABN1EYS8_9PROT</name>
<dbReference type="InterPro" id="IPR006638">
    <property type="entry name" value="Elp3/MiaA/NifB-like_rSAM"/>
</dbReference>
<evidence type="ECO:0000256" key="1">
    <source>
        <dbReference type="ARBA" id="ARBA00022485"/>
    </source>
</evidence>
<evidence type="ECO:0000256" key="6">
    <source>
        <dbReference type="ARBA" id="ARBA00023004"/>
    </source>
</evidence>
<dbReference type="NCBIfam" id="TIGR04085">
    <property type="entry name" value="rSAM_more_4Fe4S"/>
    <property type="match status" value="1"/>
</dbReference>
<comment type="caution">
    <text evidence="10">The sequence shown here is derived from an EMBL/GenBank/DDBJ whole genome shotgun (WGS) entry which is preliminary data.</text>
</comment>
<keyword evidence="5 8" id="KW-0560">Oxidoreductase</keyword>
<keyword evidence="6 8" id="KW-0408">Iron</keyword>
<accession>A0ABN1EYS8</accession>
<dbReference type="PIRSF" id="PIRSF037420">
    <property type="entry name" value="PQQ_syn_pqqE"/>
    <property type="match status" value="1"/>
</dbReference>
<sequence length="373" mass="40255">MTPGDKGAPPPLGLLAELTHRCPLRCPYCSNPVELHRASRELDAATWGRIFAEASDLGVLQVHLSGGEPTARRDLPEIIRLAVSAGLYTNLITSGVLTDARRLTEYAAAGLDHVQLSVQDAEGGGADRIGGYAGGHARKLAFAELVRAEGLPLTLNAVVHRQNLDRLPDLIDLALKLGAGRMEVAHVQYYGWALRNRAALLPTRAQLDAATETVNRAREELKGRLVIDYVVPDYYAKLPKACMGGWGRQFLAVSPAGFALPCHAAESLPGFAFPDLREVSLRDAWENSEAFNRFRGTEWMPEPCRGCARKEQDWGGCRCQAFALTGDAANTDPACALSPHHAVLDLAVQEAAEATSDFTYREMGRAPTPAPAG</sequence>
<dbReference type="SFLD" id="SFLDG01067">
    <property type="entry name" value="SPASM/twitch_domain_containing"/>
    <property type="match status" value="1"/>
</dbReference>
<dbReference type="Proteomes" id="UP001501588">
    <property type="component" value="Unassembled WGS sequence"/>
</dbReference>
<dbReference type="SFLD" id="SFLDG01386">
    <property type="entry name" value="main_SPASM_domain-containing"/>
    <property type="match status" value="1"/>
</dbReference>